<dbReference type="Pfam" id="PF07748">
    <property type="entry name" value="Glyco_hydro_38C"/>
    <property type="match status" value="1"/>
</dbReference>
<organism evidence="6 7">
    <name type="scientific">Pullulanibacillus pueri</name>
    <dbReference type="NCBI Taxonomy" id="1437324"/>
    <lineage>
        <taxon>Bacteria</taxon>
        <taxon>Bacillati</taxon>
        <taxon>Bacillota</taxon>
        <taxon>Bacilli</taxon>
        <taxon>Bacillales</taxon>
        <taxon>Sporolactobacillaceae</taxon>
        <taxon>Pullulanibacillus</taxon>
    </lineage>
</organism>
<dbReference type="GO" id="GO:0046872">
    <property type="term" value="F:metal ion binding"/>
    <property type="evidence" value="ECO:0007669"/>
    <property type="project" value="UniProtKB-KW"/>
</dbReference>
<keyword evidence="2" id="KW-0479">Metal-binding</keyword>
<evidence type="ECO:0000313" key="6">
    <source>
        <dbReference type="EMBL" id="GGH78315.1"/>
    </source>
</evidence>
<comment type="caution">
    <text evidence="6">The sequence shown here is derived from an EMBL/GenBank/DDBJ whole genome shotgun (WGS) entry which is preliminary data.</text>
</comment>
<dbReference type="Proteomes" id="UP000656813">
    <property type="component" value="Unassembled WGS sequence"/>
</dbReference>
<reference evidence="6" key="1">
    <citation type="journal article" date="2014" name="Int. J. Syst. Evol. Microbiol.">
        <title>Complete genome sequence of Corynebacterium casei LMG S-19264T (=DSM 44701T), isolated from a smear-ripened cheese.</title>
        <authorList>
            <consortium name="US DOE Joint Genome Institute (JGI-PGF)"/>
            <person name="Walter F."/>
            <person name="Albersmeier A."/>
            <person name="Kalinowski J."/>
            <person name="Ruckert C."/>
        </authorList>
    </citation>
    <scope>NUCLEOTIDE SEQUENCE</scope>
    <source>
        <strain evidence="6">CGMCC 1.12777</strain>
    </source>
</reference>
<dbReference type="GO" id="GO:0006013">
    <property type="term" value="P:mannose metabolic process"/>
    <property type="evidence" value="ECO:0007669"/>
    <property type="project" value="InterPro"/>
</dbReference>
<dbReference type="FunFam" id="3.20.110.10:FF:000002">
    <property type="entry name" value="alpha-mannosidase 2C1 isoform X1"/>
    <property type="match status" value="1"/>
</dbReference>
<dbReference type="EMBL" id="BMFV01000006">
    <property type="protein sequence ID" value="GGH78315.1"/>
    <property type="molecule type" value="Genomic_DNA"/>
</dbReference>
<dbReference type="InterPro" id="IPR000602">
    <property type="entry name" value="Glyco_hydro_38_N"/>
</dbReference>
<feature type="domain" description="Glycoside hydrolase family 38 central" evidence="5">
    <location>
        <begin position="517"/>
        <end position="596"/>
    </location>
</feature>
<dbReference type="PANTHER" id="PTHR46017:SF1">
    <property type="entry name" value="ALPHA-MANNOSIDASE 2C1"/>
    <property type="match status" value="1"/>
</dbReference>
<reference evidence="6" key="2">
    <citation type="submission" date="2020-09" db="EMBL/GenBank/DDBJ databases">
        <authorList>
            <person name="Sun Q."/>
            <person name="Zhou Y."/>
        </authorList>
    </citation>
    <scope>NUCLEOTIDE SEQUENCE</scope>
    <source>
        <strain evidence="6">CGMCC 1.12777</strain>
    </source>
</reference>
<dbReference type="InterPro" id="IPR027291">
    <property type="entry name" value="Glyco_hydro_38_N_sf"/>
</dbReference>
<dbReference type="Gene3D" id="2.60.40.2220">
    <property type="match status" value="1"/>
</dbReference>
<dbReference type="PANTHER" id="PTHR46017">
    <property type="entry name" value="ALPHA-MANNOSIDASE 2C1"/>
    <property type="match status" value="1"/>
</dbReference>
<evidence type="ECO:0000256" key="3">
    <source>
        <dbReference type="ARBA" id="ARBA00022801"/>
    </source>
</evidence>
<dbReference type="Pfam" id="PF17677">
    <property type="entry name" value="Glyco_hydro38C2"/>
    <property type="match status" value="1"/>
</dbReference>
<keyword evidence="3" id="KW-0378">Hydrolase</keyword>
<evidence type="ECO:0000313" key="7">
    <source>
        <dbReference type="Proteomes" id="UP000656813"/>
    </source>
</evidence>
<accession>A0A8J3ELF5</accession>
<dbReference type="FunFam" id="1.20.1270.50:FF:000004">
    <property type="entry name" value="alpha-mannosidase 2C1 isoform X1"/>
    <property type="match status" value="1"/>
</dbReference>
<dbReference type="Gene3D" id="3.20.110.10">
    <property type="entry name" value="Glycoside hydrolase 38, N terminal domain"/>
    <property type="match status" value="1"/>
</dbReference>
<keyword evidence="4" id="KW-0326">Glycosidase</keyword>
<dbReference type="GO" id="GO:0009313">
    <property type="term" value="P:oligosaccharide catabolic process"/>
    <property type="evidence" value="ECO:0007669"/>
    <property type="project" value="TreeGrafter"/>
</dbReference>
<dbReference type="SUPFAM" id="SSF88713">
    <property type="entry name" value="Glycoside hydrolase/deacetylase"/>
    <property type="match status" value="1"/>
</dbReference>
<dbReference type="GO" id="GO:0030246">
    <property type="term" value="F:carbohydrate binding"/>
    <property type="evidence" value="ECO:0007669"/>
    <property type="project" value="InterPro"/>
</dbReference>
<dbReference type="RefSeq" id="WP_188496444.1">
    <property type="nucleotide sequence ID" value="NZ_BMFV01000006.1"/>
</dbReference>
<keyword evidence="7" id="KW-1185">Reference proteome</keyword>
<dbReference type="Pfam" id="PF01074">
    <property type="entry name" value="Glyco_hydro_38N"/>
    <property type="match status" value="1"/>
</dbReference>
<dbReference type="FunFam" id="2.70.98.30:FF:000010">
    <property type="entry name" value="Cytosolic alpha-mannosidase"/>
    <property type="match status" value="1"/>
</dbReference>
<dbReference type="SMART" id="SM00872">
    <property type="entry name" value="Alpha-mann_mid"/>
    <property type="match status" value="1"/>
</dbReference>
<evidence type="ECO:0000259" key="5">
    <source>
        <dbReference type="SMART" id="SM00872"/>
    </source>
</evidence>
<evidence type="ECO:0000256" key="4">
    <source>
        <dbReference type="ARBA" id="ARBA00023295"/>
    </source>
</evidence>
<dbReference type="InterPro" id="IPR041147">
    <property type="entry name" value="GH38_C"/>
</dbReference>
<dbReference type="Pfam" id="PF09261">
    <property type="entry name" value="Alpha-mann_mid"/>
    <property type="match status" value="1"/>
</dbReference>
<proteinExistence type="inferred from homology"/>
<comment type="similarity">
    <text evidence="1">Belongs to the glycosyl hydrolase 38 family.</text>
</comment>
<evidence type="ECO:0000256" key="2">
    <source>
        <dbReference type="ARBA" id="ARBA00022723"/>
    </source>
</evidence>
<dbReference type="SUPFAM" id="SSF74650">
    <property type="entry name" value="Galactose mutarotase-like"/>
    <property type="match status" value="1"/>
</dbReference>
<dbReference type="InterPro" id="IPR037094">
    <property type="entry name" value="Glyco_hydro_38_cen_sf"/>
</dbReference>
<dbReference type="InterPro" id="IPR011330">
    <property type="entry name" value="Glyco_hydro/deAcase_b/a-brl"/>
</dbReference>
<dbReference type="InterPro" id="IPR054723">
    <property type="entry name" value="Ams1-like_N"/>
</dbReference>
<dbReference type="AlphaFoldDB" id="A0A8J3ELF5"/>
<dbReference type="InterPro" id="IPR015341">
    <property type="entry name" value="Glyco_hydro_38_cen"/>
</dbReference>
<dbReference type="GO" id="GO:0004559">
    <property type="term" value="F:alpha-mannosidase activity"/>
    <property type="evidence" value="ECO:0007669"/>
    <property type="project" value="InterPro"/>
</dbReference>
<dbReference type="InterPro" id="IPR011682">
    <property type="entry name" value="Glyco_hydro_38_C"/>
</dbReference>
<dbReference type="Pfam" id="PF22907">
    <property type="entry name" value="Ams1-like_1st"/>
    <property type="match status" value="1"/>
</dbReference>
<sequence>MFWTDKKLAARVRELDGYRYRERIEIPSFQFQLDEEGKVGERPPIDGQWSTLKIGDQWSGRDLYAWLAAKVEIPEDWQSRTILGLFDFGKTDGGTNAGFESLLYINGAPYQGVDGNHQEVFLSHEMAGKSIDLVFRLWSGLEGGGKPVEQVHKISRAQIAWLDEATDDLYFTAKASLQAVEMLDEHRPEREDLLGAVNRAFNLLDWTSPGSDEFYQTVQAARDSLQEDLERIGKHHPVTIHAIGHTHIDVAWLWRLKHTREKAARSFSTVLRLMERYPDYIFQQGQPQLYDYVKTDYPEIYEQIRKRVAEGRWEADGGMWLEPDCNLPSGESFVRQLLKGTRFFRDEFGVECTYLWLPDVFGYSWALPQILKKSGIKTFATTKISWNQYNRMPHDTFKWRGIDGTEILTYFIATPYPGRKGWGADYNAQITGETVQGVWEAFKDKELTKDLLISYGYGDGGGGVTREMLEMRRRLDKMPGMPKVINDKAGDYFDLLHNEIESTDRYVHTWDGELYLEYHRGTFTSQAYNKKTNRQLELLYRQTELLSVLASLFTDWSNYPTEKLNEGWKIILRNQFHDIIPGSSINEVYKDSREEYAEALQLGRKSHSEVAAQLTESTTDLTYTIVNDASWARTSYVQLPIQAGKDTGSWVDNQGNVLKSEKTETHWVVKVDNVPAMGLTTIHFKEGLQTKGESEPVFTVGDNKLETPYYVMEWNAKGQLTRIFDRAAGREVLKENERGNILQIFEDKPLRFDAWDIDMFYQEKMKEITELKRIEVVECNSLYAVVRFTWSYHLSEIKQDLKVYAHNPRIEFKTHVDWHETHQMLKVAFPVDIRSTEATFDIQFGNVKRPTHWNTSWDYAKFETVGHQWADLSERDYGVSLLNDSKYGYDIKDSTMRLTLLRSATYPDHSQDQGQHTFTYALLPHQGDWVAGRTVQEAWDLNQPLSSIGGQVNVNSLSLFQLSVDHVVIDAIKKAEDEDKLILRLHEFTGKRGTVEVKSDLQVKSWQETDLMERPIEASASEGDFSFSIKPYEIKTFLVDLTK</sequence>
<protein>
    <submittedName>
        <fullName evidence="6">Alpha-mannosidase</fullName>
    </submittedName>
</protein>
<dbReference type="InterPro" id="IPR011013">
    <property type="entry name" value="Gal_mutarotase_sf_dom"/>
</dbReference>
<gene>
    <name evidence="6" type="ORF">GCM10007096_11550</name>
</gene>
<dbReference type="SUPFAM" id="SSF88688">
    <property type="entry name" value="Families 57/38 glycoside transferase middle domain"/>
    <property type="match status" value="1"/>
</dbReference>
<dbReference type="Gene3D" id="1.20.1270.50">
    <property type="entry name" value="Glycoside hydrolase family 38, central domain"/>
    <property type="match status" value="1"/>
</dbReference>
<evidence type="ECO:0000256" key="1">
    <source>
        <dbReference type="ARBA" id="ARBA00009792"/>
    </source>
</evidence>
<dbReference type="InterPro" id="IPR028995">
    <property type="entry name" value="Glyco_hydro_57/38_cen_sf"/>
</dbReference>
<dbReference type="Gene3D" id="2.70.98.30">
    <property type="entry name" value="Golgi alpha-mannosidase II, domain 4"/>
    <property type="match status" value="1"/>
</dbReference>
<dbReference type="CDD" id="cd10789">
    <property type="entry name" value="GH38N_AMII_ER_cytosolic"/>
    <property type="match status" value="1"/>
</dbReference>
<name>A0A8J3ELF5_9BACL</name>